<evidence type="ECO:0000313" key="3">
    <source>
        <dbReference type="Proteomes" id="UP000242770"/>
    </source>
</evidence>
<dbReference type="EMBL" id="CCFA01002419">
    <property type="protein sequence ID" value="CDS00335.1"/>
    <property type="molecule type" value="Genomic_DNA"/>
</dbReference>
<dbReference type="Gene3D" id="3.30.470.30">
    <property type="entry name" value="DNA ligase/mRNA capping enzyme"/>
    <property type="match status" value="1"/>
</dbReference>
<name>A0A0F7RV70_9BASI</name>
<feature type="non-terminal residue" evidence="2">
    <location>
        <position position="88"/>
    </location>
</feature>
<dbReference type="GO" id="GO:0004484">
    <property type="term" value="F:mRNA guanylyltransferase activity"/>
    <property type="evidence" value="ECO:0007669"/>
    <property type="project" value="InterPro"/>
</dbReference>
<dbReference type="GO" id="GO:0006370">
    <property type="term" value="P:7-methylguanosine mRNA capping"/>
    <property type="evidence" value="ECO:0007669"/>
    <property type="project" value="InterPro"/>
</dbReference>
<sequence>MAPLGHAASVPHVPGHKVDHPQQLAFLRAHVRDLCGLKHSRFPGAQPVSFEKSSIDLLKSEDFWVCEKSDGQRVLILIVIPSSTSIQE</sequence>
<keyword evidence="3" id="KW-1185">Reference proteome</keyword>
<dbReference type="Pfam" id="PF01331">
    <property type="entry name" value="mRNA_cap_enzyme"/>
    <property type="match status" value="1"/>
</dbReference>
<dbReference type="Proteomes" id="UP000242770">
    <property type="component" value="Unassembled WGS sequence"/>
</dbReference>
<gene>
    <name evidence="2" type="primary">SSCI40850.1</name>
</gene>
<accession>A0A0F7RV70</accession>
<organism evidence="2 3">
    <name type="scientific">Sporisorium scitamineum</name>
    <dbReference type="NCBI Taxonomy" id="49012"/>
    <lineage>
        <taxon>Eukaryota</taxon>
        <taxon>Fungi</taxon>
        <taxon>Dikarya</taxon>
        <taxon>Basidiomycota</taxon>
        <taxon>Ustilaginomycotina</taxon>
        <taxon>Ustilaginomycetes</taxon>
        <taxon>Ustilaginales</taxon>
        <taxon>Ustilaginaceae</taxon>
        <taxon>Sporisorium</taxon>
    </lineage>
</organism>
<evidence type="ECO:0000259" key="1">
    <source>
        <dbReference type="Pfam" id="PF01331"/>
    </source>
</evidence>
<dbReference type="SUPFAM" id="SSF56091">
    <property type="entry name" value="DNA ligase/mRNA capping enzyme, catalytic domain"/>
    <property type="match status" value="1"/>
</dbReference>
<reference evidence="3" key="1">
    <citation type="submission" date="2014-06" db="EMBL/GenBank/DDBJ databases">
        <authorList>
            <person name="Berkman P.J."/>
        </authorList>
    </citation>
    <scope>NUCLEOTIDE SEQUENCE [LARGE SCALE GENOMIC DNA]</scope>
</reference>
<dbReference type="GO" id="GO:0005524">
    <property type="term" value="F:ATP binding"/>
    <property type="evidence" value="ECO:0007669"/>
    <property type="project" value="InterPro"/>
</dbReference>
<proteinExistence type="predicted"/>
<protein>
    <recommendedName>
        <fullName evidence="1">mRNA capping enzyme adenylation domain-containing protein</fullName>
    </recommendedName>
</protein>
<evidence type="ECO:0000313" key="2">
    <source>
        <dbReference type="EMBL" id="CDS00335.1"/>
    </source>
</evidence>
<dbReference type="InterPro" id="IPR001339">
    <property type="entry name" value="mRNA_cap_enzyme_adenylation"/>
</dbReference>
<feature type="domain" description="mRNA capping enzyme adenylation" evidence="1">
    <location>
        <begin position="46"/>
        <end position="80"/>
    </location>
</feature>
<dbReference type="AlphaFoldDB" id="A0A0F7RV70"/>
<dbReference type="STRING" id="49012.A0A0F7RV70"/>